<dbReference type="Proteomes" id="UP000823910">
    <property type="component" value="Unassembled WGS sequence"/>
</dbReference>
<name>A0A9D2N0X8_9FIRM</name>
<dbReference type="InterPro" id="IPR016117">
    <property type="entry name" value="ArgJ-like_dom_sf"/>
</dbReference>
<dbReference type="GO" id="GO:0004177">
    <property type="term" value="F:aminopeptidase activity"/>
    <property type="evidence" value="ECO:0007669"/>
    <property type="project" value="TreeGrafter"/>
</dbReference>
<dbReference type="EMBL" id="DWWT01000046">
    <property type="protein sequence ID" value="HJC06387.1"/>
    <property type="molecule type" value="Genomic_DNA"/>
</dbReference>
<dbReference type="PANTHER" id="PTHR36512:SF3">
    <property type="entry name" value="BLR5678 PROTEIN"/>
    <property type="match status" value="1"/>
</dbReference>
<comment type="similarity">
    <text evidence="1">Belongs to the peptidase S58 family.</text>
</comment>
<dbReference type="AlphaFoldDB" id="A0A9D2N0X8"/>
<dbReference type="SUPFAM" id="SSF56266">
    <property type="entry name" value="DmpA/ArgJ-like"/>
    <property type="match status" value="1"/>
</dbReference>
<organism evidence="2 3">
    <name type="scientific">Candidatus Enterocloster excrementipullorum</name>
    <dbReference type="NCBI Taxonomy" id="2838559"/>
    <lineage>
        <taxon>Bacteria</taxon>
        <taxon>Bacillati</taxon>
        <taxon>Bacillota</taxon>
        <taxon>Clostridia</taxon>
        <taxon>Lachnospirales</taxon>
        <taxon>Lachnospiraceae</taxon>
        <taxon>Enterocloster</taxon>
    </lineage>
</organism>
<dbReference type="Pfam" id="PF03576">
    <property type="entry name" value="Peptidase_S58"/>
    <property type="match status" value="1"/>
</dbReference>
<dbReference type="PANTHER" id="PTHR36512">
    <property type="entry name" value="D-AMINOPEPTIDASE"/>
    <property type="match status" value="1"/>
</dbReference>
<evidence type="ECO:0000256" key="1">
    <source>
        <dbReference type="ARBA" id="ARBA00007068"/>
    </source>
</evidence>
<proteinExistence type="inferred from homology"/>
<evidence type="ECO:0000313" key="2">
    <source>
        <dbReference type="EMBL" id="HJC06387.1"/>
    </source>
</evidence>
<reference evidence="2" key="2">
    <citation type="submission" date="2021-04" db="EMBL/GenBank/DDBJ databases">
        <authorList>
            <person name="Gilroy R."/>
        </authorList>
    </citation>
    <scope>NUCLEOTIDE SEQUENCE</scope>
    <source>
        <strain evidence="2">CHK180-15479</strain>
    </source>
</reference>
<protein>
    <submittedName>
        <fullName evidence="2">P1 family peptidase</fullName>
    </submittedName>
</protein>
<evidence type="ECO:0000313" key="3">
    <source>
        <dbReference type="Proteomes" id="UP000823910"/>
    </source>
</evidence>
<dbReference type="CDD" id="cd02253">
    <property type="entry name" value="DmpA"/>
    <property type="match status" value="1"/>
</dbReference>
<accession>A0A9D2N0X8</accession>
<dbReference type="InterPro" id="IPR005321">
    <property type="entry name" value="Peptidase_S58_DmpA"/>
</dbReference>
<gene>
    <name evidence="2" type="ORF">H9704_09565</name>
</gene>
<dbReference type="Gene3D" id="3.60.70.12">
    <property type="entry name" value="L-amino peptidase D-ALA esterase/amidase"/>
    <property type="match status" value="1"/>
</dbReference>
<comment type="caution">
    <text evidence="2">The sequence shown here is derived from an EMBL/GenBank/DDBJ whole genome shotgun (WGS) entry which is preliminary data.</text>
</comment>
<reference evidence="2" key="1">
    <citation type="journal article" date="2021" name="PeerJ">
        <title>Extensive microbial diversity within the chicken gut microbiome revealed by metagenomics and culture.</title>
        <authorList>
            <person name="Gilroy R."/>
            <person name="Ravi A."/>
            <person name="Getino M."/>
            <person name="Pursley I."/>
            <person name="Horton D.L."/>
            <person name="Alikhan N.F."/>
            <person name="Baker D."/>
            <person name="Gharbi K."/>
            <person name="Hall N."/>
            <person name="Watson M."/>
            <person name="Adriaenssens E.M."/>
            <person name="Foster-Nyarko E."/>
            <person name="Jarju S."/>
            <person name="Secka A."/>
            <person name="Antonio M."/>
            <person name="Oren A."/>
            <person name="Chaudhuri R.R."/>
            <person name="La Ragione R."/>
            <person name="Hildebrand F."/>
            <person name="Pallen M.J."/>
        </authorList>
    </citation>
    <scope>NUCLEOTIDE SEQUENCE</scope>
    <source>
        <strain evidence="2">CHK180-15479</strain>
    </source>
</reference>
<sequence length="353" mass="37106">MKQKRIQDYGIKIGRLPSGPRNKITDVAGVQVGHSTIREGKNRTGVTVILPGPDNAFSLKYTAASYVHNGFGKSCGLVQIDELGTLETPIALTNTLNTGLVWDALVQYVIDRCTADHVPVYSVNPVVGECNDSQINDIQKRAVTAAHVQEALMQAGEEFAEGDVGAGTGTVCYGLKGGIGSASRVFEICGQSYTIGVLVQSNFGSLIDFTLNGIPAGEKILAASKEGMPGSAPDRGSIMTILATDLPVSCRQLKRIIRRTAVGIARTGAYTGHGSGEVMIGFTTQNRIPMNSGLISQTIIPEGEINPAFQAAAEAASEAILNSMVCADSAAGLKGEMYYSLAEFMPLFMAGGV</sequence>